<dbReference type="InterPro" id="IPR044653">
    <property type="entry name" value="AZF1/2/3-like"/>
</dbReference>
<evidence type="ECO:0000313" key="10">
    <source>
        <dbReference type="EMBL" id="KAG6632245.1"/>
    </source>
</evidence>
<keyword evidence="3 7" id="KW-0863">Zinc-finger</keyword>
<organism evidence="10 11">
    <name type="scientific">Carya illinoinensis</name>
    <name type="common">Pecan</name>
    <dbReference type="NCBI Taxonomy" id="32201"/>
    <lineage>
        <taxon>Eukaryota</taxon>
        <taxon>Viridiplantae</taxon>
        <taxon>Streptophyta</taxon>
        <taxon>Embryophyta</taxon>
        <taxon>Tracheophyta</taxon>
        <taxon>Spermatophyta</taxon>
        <taxon>Magnoliopsida</taxon>
        <taxon>eudicotyledons</taxon>
        <taxon>Gunneridae</taxon>
        <taxon>Pentapetalae</taxon>
        <taxon>rosids</taxon>
        <taxon>fabids</taxon>
        <taxon>Fagales</taxon>
        <taxon>Juglandaceae</taxon>
        <taxon>Carya</taxon>
    </lineage>
</organism>
<accession>A0A8T1NPE8</accession>
<feature type="domain" description="C2H2-type" evidence="9">
    <location>
        <begin position="116"/>
        <end position="138"/>
    </location>
</feature>
<feature type="region of interest" description="Disordered" evidence="8">
    <location>
        <begin position="141"/>
        <end position="179"/>
    </location>
</feature>
<keyword evidence="1" id="KW-0479">Metal-binding</keyword>
<keyword evidence="4" id="KW-0862">Zinc</keyword>
<reference evidence="10" key="1">
    <citation type="submission" date="2020-12" db="EMBL/GenBank/DDBJ databases">
        <title>WGS assembly of Carya illinoinensis cv. Pawnee.</title>
        <authorList>
            <person name="Platts A."/>
            <person name="Shu S."/>
            <person name="Wright S."/>
            <person name="Barry K."/>
            <person name="Edger P."/>
            <person name="Pires J.C."/>
            <person name="Schmutz J."/>
        </authorList>
    </citation>
    <scope>NUCLEOTIDE SEQUENCE</scope>
    <source>
        <tissue evidence="10">Leaf</tissue>
    </source>
</reference>
<evidence type="ECO:0000256" key="8">
    <source>
        <dbReference type="SAM" id="MobiDB-lite"/>
    </source>
</evidence>
<evidence type="ECO:0000256" key="1">
    <source>
        <dbReference type="ARBA" id="ARBA00022723"/>
    </source>
</evidence>
<feature type="domain" description="C2H2-type" evidence="9">
    <location>
        <begin position="355"/>
        <end position="382"/>
    </location>
</feature>
<sequence>MDIDAQENQFEGDSHVPIEEMEKLKEFTFSGTILDNDDQDGKPKAIKESRRDTRDDHHLNLRICDLCGKTFSGGKALGGHRRSHFQTKKAVGLSKNIKKSVAGADLRMDYHLINGYRCRICDKDFQSMQSLSGHMRLHPERSWRGIQPPILPSRRNSISSSSTSDSADDHNITSTDKRMAPNVDLLKSLSNWSQTDRRGRGNIGCAWAAEIIMSFSREKDSPIPIHSVLFMDQRVDPSAVVPEEQSMKKLKTVSCTDQRVDASAVVEEQRMTKLKIHGSGTSGRKEDEEKKIAKKNIAEGGMPDEHFKDRYQIGQKKMNKKKTLKCWEESLIRNSEMEEVDHDLIDRTQKMPYCYECTDCGKSFPTFQALGGHRSSHNKDKMQKSNASSHEAASAGDQEKTSANINHRSWYQTVGVAETPLKEGASPAEANSTPSAAKIASPKEASTSTDHDQCGARRLTMGFDLNYKPHFMEDHEYV</sequence>
<feature type="region of interest" description="Disordered" evidence="8">
    <location>
        <begin position="422"/>
        <end position="453"/>
    </location>
</feature>
<feature type="domain" description="C2H2-type" evidence="9">
    <location>
        <begin position="62"/>
        <end position="89"/>
    </location>
</feature>
<evidence type="ECO:0000256" key="2">
    <source>
        <dbReference type="ARBA" id="ARBA00022737"/>
    </source>
</evidence>
<dbReference type="PROSITE" id="PS50157">
    <property type="entry name" value="ZINC_FINGER_C2H2_2"/>
    <property type="match status" value="3"/>
</dbReference>
<dbReference type="SMART" id="SM00355">
    <property type="entry name" value="ZnF_C2H2"/>
    <property type="match status" value="3"/>
</dbReference>
<evidence type="ECO:0000256" key="3">
    <source>
        <dbReference type="ARBA" id="ARBA00022771"/>
    </source>
</evidence>
<evidence type="ECO:0000259" key="9">
    <source>
        <dbReference type="PROSITE" id="PS50157"/>
    </source>
</evidence>
<dbReference type="PANTHER" id="PTHR45988">
    <property type="entry name" value="C2H2 TYPE ZINC FINGER TRANSCRIPTION FACTOR FAMILY-RELATED"/>
    <property type="match status" value="1"/>
</dbReference>
<proteinExistence type="predicted"/>
<protein>
    <recommendedName>
        <fullName evidence="9">C2H2-type domain-containing protein</fullName>
    </recommendedName>
</protein>
<evidence type="ECO:0000256" key="7">
    <source>
        <dbReference type="PROSITE-ProRule" id="PRU00042"/>
    </source>
</evidence>
<dbReference type="PROSITE" id="PS00028">
    <property type="entry name" value="ZINC_FINGER_C2H2_1"/>
    <property type="match status" value="3"/>
</dbReference>
<dbReference type="GO" id="GO:0005634">
    <property type="term" value="C:nucleus"/>
    <property type="evidence" value="ECO:0007669"/>
    <property type="project" value="TreeGrafter"/>
</dbReference>
<name>A0A8T1NPE8_CARIL</name>
<feature type="compositionally biased region" description="Basic and acidic residues" evidence="8">
    <location>
        <begin position="39"/>
        <end position="53"/>
    </location>
</feature>
<feature type="compositionally biased region" description="Low complexity" evidence="8">
    <location>
        <begin position="153"/>
        <end position="165"/>
    </location>
</feature>
<gene>
    <name evidence="10" type="ORF">CIPAW_13G145600</name>
</gene>
<dbReference type="Proteomes" id="UP000811609">
    <property type="component" value="Chromosome 13"/>
</dbReference>
<keyword evidence="6" id="KW-0804">Transcription</keyword>
<keyword evidence="11" id="KW-1185">Reference proteome</keyword>
<feature type="compositionally biased region" description="Basic and acidic residues" evidence="8">
    <location>
        <begin position="167"/>
        <end position="179"/>
    </location>
</feature>
<evidence type="ECO:0000256" key="5">
    <source>
        <dbReference type="ARBA" id="ARBA00023015"/>
    </source>
</evidence>
<feature type="region of interest" description="Disordered" evidence="8">
    <location>
        <begin position="371"/>
        <end position="407"/>
    </location>
</feature>
<evidence type="ECO:0000313" key="11">
    <source>
        <dbReference type="Proteomes" id="UP000811609"/>
    </source>
</evidence>
<dbReference type="GO" id="GO:0008270">
    <property type="term" value="F:zinc ion binding"/>
    <property type="evidence" value="ECO:0007669"/>
    <property type="project" value="UniProtKB-KW"/>
</dbReference>
<dbReference type="Pfam" id="PF13912">
    <property type="entry name" value="zf-C2H2_6"/>
    <property type="match status" value="3"/>
</dbReference>
<dbReference type="AlphaFoldDB" id="A0A8T1NPE8"/>
<evidence type="ECO:0000256" key="6">
    <source>
        <dbReference type="ARBA" id="ARBA00023163"/>
    </source>
</evidence>
<keyword evidence="5" id="KW-0805">Transcription regulation</keyword>
<dbReference type="GO" id="GO:0003700">
    <property type="term" value="F:DNA-binding transcription factor activity"/>
    <property type="evidence" value="ECO:0007669"/>
    <property type="project" value="InterPro"/>
</dbReference>
<evidence type="ECO:0000256" key="4">
    <source>
        <dbReference type="ARBA" id="ARBA00022833"/>
    </source>
</evidence>
<dbReference type="EMBL" id="CM031821">
    <property type="protein sequence ID" value="KAG6632245.1"/>
    <property type="molecule type" value="Genomic_DNA"/>
</dbReference>
<dbReference type="InterPro" id="IPR013087">
    <property type="entry name" value="Znf_C2H2_type"/>
</dbReference>
<dbReference type="PANTHER" id="PTHR45988:SF18">
    <property type="entry name" value="C2H2-TYPE ZINC FINGER FAMILY PROTEIN"/>
    <property type="match status" value="1"/>
</dbReference>
<comment type="caution">
    <text evidence="10">The sequence shown here is derived from an EMBL/GenBank/DDBJ whole genome shotgun (WGS) entry which is preliminary data.</text>
</comment>
<keyword evidence="2" id="KW-0677">Repeat</keyword>
<dbReference type="GO" id="GO:0000976">
    <property type="term" value="F:transcription cis-regulatory region binding"/>
    <property type="evidence" value="ECO:0007669"/>
    <property type="project" value="TreeGrafter"/>
</dbReference>
<feature type="region of interest" description="Disordered" evidence="8">
    <location>
        <begin position="32"/>
        <end position="53"/>
    </location>
</feature>